<dbReference type="InterPro" id="IPR036291">
    <property type="entry name" value="NAD(P)-bd_dom_sf"/>
</dbReference>
<dbReference type="EMBL" id="SMKZ01000030">
    <property type="protein sequence ID" value="TDE07469.1"/>
    <property type="molecule type" value="Genomic_DNA"/>
</dbReference>
<evidence type="ECO:0000313" key="4">
    <source>
        <dbReference type="Proteomes" id="UP000294739"/>
    </source>
</evidence>
<dbReference type="Gene3D" id="3.10.450.50">
    <property type="match status" value="1"/>
</dbReference>
<sequence>MDTTEGTILVIGATGNVGRHVVTRLAGQGRQVRALTRNPEAADLPAAVEVVAGDLTRPETLAAAAAGVDRVFLLWPFFTDEHAPAAVAALATEPRHVVYLSAMNVRDDRSPAENGVWGQVEHTIDQAGLARTFLRAGGFATNALEWAGQAHTGAVRGPYGDAGRSLIHERDLADVAVAALTEPGHADATYVLTGPETVTMAEQARLIGEAIGRPVHWRDQPADEALAELTAVFGDAAYADAAMEYWATLTEHPEPVTDTVERLTGHPARPFRDWAVDHAADFRAPATPPTGAATRRLAEDYLSTMIAGDFDAVGRFMAPGMTRIAPLETGGDHVALRGPADIMANSQRLNADLEIHDVDADGPFVADDRFAIRFTFDMTHIPSGKRHTAAKMSLYTVVDGLIAREEVHYFDPPQPTAD</sequence>
<proteinExistence type="predicted"/>
<dbReference type="PANTHER" id="PTHR43162:SF1">
    <property type="entry name" value="PRESTALK A DIFFERENTIATION PROTEIN A"/>
    <property type="match status" value="1"/>
</dbReference>
<name>A0A4R5D2G0_9ACTN</name>
<dbReference type="Pfam" id="PF12680">
    <property type="entry name" value="SnoaL_2"/>
    <property type="match status" value="1"/>
</dbReference>
<dbReference type="AlphaFoldDB" id="A0A4R5D2G0"/>
<organism evidence="3 4">
    <name type="scientific">Jiangella asiatica</name>
    <dbReference type="NCBI Taxonomy" id="2530372"/>
    <lineage>
        <taxon>Bacteria</taxon>
        <taxon>Bacillati</taxon>
        <taxon>Actinomycetota</taxon>
        <taxon>Actinomycetes</taxon>
        <taxon>Jiangellales</taxon>
        <taxon>Jiangellaceae</taxon>
        <taxon>Jiangella</taxon>
    </lineage>
</organism>
<reference evidence="3 4" key="1">
    <citation type="submission" date="2019-03" db="EMBL/GenBank/DDBJ databases">
        <title>Draft genome sequences of novel Actinobacteria.</title>
        <authorList>
            <person name="Sahin N."/>
            <person name="Ay H."/>
            <person name="Saygin H."/>
        </authorList>
    </citation>
    <scope>NUCLEOTIDE SEQUENCE [LARGE SCALE GENOMIC DNA]</scope>
    <source>
        <strain evidence="3 4">5K138</strain>
    </source>
</reference>
<dbReference type="Proteomes" id="UP000294739">
    <property type="component" value="Unassembled WGS sequence"/>
</dbReference>
<evidence type="ECO:0000259" key="2">
    <source>
        <dbReference type="Pfam" id="PF12680"/>
    </source>
</evidence>
<dbReference type="InterPro" id="IPR051604">
    <property type="entry name" value="Ergot_Alk_Oxidoreductase"/>
</dbReference>
<dbReference type="Gene3D" id="3.90.25.10">
    <property type="entry name" value="UDP-galactose 4-epimerase, domain 1"/>
    <property type="match status" value="1"/>
</dbReference>
<feature type="domain" description="SnoaL-like" evidence="2">
    <location>
        <begin position="299"/>
        <end position="404"/>
    </location>
</feature>
<dbReference type="InterPro" id="IPR037401">
    <property type="entry name" value="SnoaL-like"/>
</dbReference>
<dbReference type="Pfam" id="PF05368">
    <property type="entry name" value="NmrA"/>
    <property type="match status" value="1"/>
</dbReference>
<dbReference type="OrthoDB" id="4457504at2"/>
<dbReference type="SUPFAM" id="SSF54427">
    <property type="entry name" value="NTF2-like"/>
    <property type="match status" value="1"/>
</dbReference>
<dbReference type="Gene3D" id="3.40.50.720">
    <property type="entry name" value="NAD(P)-binding Rossmann-like Domain"/>
    <property type="match status" value="1"/>
</dbReference>
<keyword evidence="4" id="KW-1185">Reference proteome</keyword>
<dbReference type="InterPro" id="IPR032710">
    <property type="entry name" value="NTF2-like_dom_sf"/>
</dbReference>
<dbReference type="InterPro" id="IPR008030">
    <property type="entry name" value="NmrA-like"/>
</dbReference>
<protein>
    <submittedName>
        <fullName evidence="3">NAD-dependent epimerase/dehydratase family protein</fullName>
    </submittedName>
</protein>
<evidence type="ECO:0000259" key="1">
    <source>
        <dbReference type="Pfam" id="PF05368"/>
    </source>
</evidence>
<dbReference type="SUPFAM" id="SSF51735">
    <property type="entry name" value="NAD(P)-binding Rossmann-fold domains"/>
    <property type="match status" value="1"/>
</dbReference>
<accession>A0A4R5D2G0</accession>
<comment type="caution">
    <text evidence="3">The sequence shown here is derived from an EMBL/GenBank/DDBJ whole genome shotgun (WGS) entry which is preliminary data.</text>
</comment>
<feature type="domain" description="NmrA-like" evidence="1">
    <location>
        <begin position="5"/>
        <end position="229"/>
    </location>
</feature>
<dbReference type="PANTHER" id="PTHR43162">
    <property type="match status" value="1"/>
</dbReference>
<dbReference type="InParanoid" id="A0A4R5D2G0"/>
<gene>
    <name evidence="3" type="ORF">E1269_19745</name>
</gene>
<evidence type="ECO:0000313" key="3">
    <source>
        <dbReference type="EMBL" id="TDE07469.1"/>
    </source>
</evidence>